<feature type="compositionally biased region" description="Basic and acidic residues" evidence="1">
    <location>
        <begin position="746"/>
        <end position="755"/>
    </location>
</feature>
<evidence type="ECO:0008006" key="4">
    <source>
        <dbReference type="Google" id="ProtNLM"/>
    </source>
</evidence>
<comment type="caution">
    <text evidence="2">The sequence shown here is derived from an EMBL/GenBank/DDBJ whole genome shotgun (WGS) entry which is preliminary data.</text>
</comment>
<gene>
    <name evidence="2" type="ORF">ABID08_004975</name>
</gene>
<accession>A0ABV2MN54</accession>
<organism evidence="2 3">
    <name type="scientific">Rhizobium binae</name>
    <dbReference type="NCBI Taxonomy" id="1138190"/>
    <lineage>
        <taxon>Bacteria</taxon>
        <taxon>Pseudomonadati</taxon>
        <taxon>Pseudomonadota</taxon>
        <taxon>Alphaproteobacteria</taxon>
        <taxon>Hyphomicrobiales</taxon>
        <taxon>Rhizobiaceae</taxon>
        <taxon>Rhizobium/Agrobacterium group</taxon>
        <taxon>Rhizobium</taxon>
    </lineage>
</organism>
<proteinExistence type="predicted"/>
<name>A0ABV2MN54_9HYPH</name>
<evidence type="ECO:0000256" key="1">
    <source>
        <dbReference type="SAM" id="MobiDB-lite"/>
    </source>
</evidence>
<feature type="region of interest" description="Disordered" evidence="1">
    <location>
        <begin position="729"/>
        <end position="755"/>
    </location>
</feature>
<evidence type="ECO:0000313" key="3">
    <source>
        <dbReference type="Proteomes" id="UP001549077"/>
    </source>
</evidence>
<dbReference type="EMBL" id="JBEPMY010000018">
    <property type="protein sequence ID" value="MET3757594.1"/>
    <property type="molecule type" value="Genomic_DNA"/>
</dbReference>
<evidence type="ECO:0000313" key="2">
    <source>
        <dbReference type="EMBL" id="MET3757594.1"/>
    </source>
</evidence>
<keyword evidence="3" id="KW-1185">Reference proteome</keyword>
<feature type="region of interest" description="Disordered" evidence="1">
    <location>
        <begin position="231"/>
        <end position="256"/>
    </location>
</feature>
<dbReference type="GeneID" id="91147556"/>
<reference evidence="2 3" key="1">
    <citation type="submission" date="2024-06" db="EMBL/GenBank/DDBJ databases">
        <title>Genomic Encyclopedia of Type Strains, Phase IV (KMG-IV): sequencing the most valuable type-strain genomes for metagenomic binning, comparative biology and taxonomic classification.</title>
        <authorList>
            <person name="Goeker M."/>
        </authorList>
    </citation>
    <scope>NUCLEOTIDE SEQUENCE [LARGE SCALE GENOMIC DNA]</scope>
    <source>
        <strain evidence="2 3">DSM 29288</strain>
    </source>
</reference>
<dbReference type="Proteomes" id="UP001549077">
    <property type="component" value="Unassembled WGS sequence"/>
</dbReference>
<dbReference type="RefSeq" id="WP_246735316.1">
    <property type="nucleotide sequence ID" value="NZ_CP071604.1"/>
</dbReference>
<protein>
    <recommendedName>
        <fullName evidence="4">Portal protein</fullName>
    </recommendedName>
</protein>
<sequence>MEDETTVLEGGQHWDPAKVGAHWQQELERAQRYFKSWHDRCVKIEKIYLDQQADQTSAAKRRFPMLWANTAVLQPAVYARVPQPVVERRFKDAEPVARIASEIVERNLAYTGDEADLDSIMRAVRDDFLLCARGTVWLRYEADFEPLDMGIEPSKPPAAQGSGAGLPGGIGGEIGAMGGPQPEVIADERVCIDYVHWSDFLHSPARRWKDVTWVARRVPMTEAEMEKRFGREAMTSGPAQAAAGGKGASQTERAENEGKTHVWEIWCKSENYTVWIAEGSSVALEVSEPPLELTHFWPCPRPAYGTVSTSSLIPVPDYVYYQQQCDEIDLLTRRINKLTDQLRLKVFYPSGDGAISPAIEKAMRPENDMVMVPIPEWAAFTDKGGSKAIVTLPIDEVQKVIVACMAARKQLIEDVYQITGISDIVRGDTQASETATAQRIKSQWGSIRIRDRQAELARFARDIIRLAGEIICDQFQPETLMLVSGIKLPTMAEKEQVQMQMQMAAQQAAMRAQQMGQPAPQPPELPPQLQQMMGQPTIDEVVQLLRDDSIRGFRIDIETDSTIEPDEDAEKQRRMEFVQMVGGFMQQAGAMAQQSPMLVPVMVETLLFAARGFRAGRQLESTLEQVGAQLSQAASAPKPDPQPTPGEMIKLKTEQVKAGAEQRKAELGVAQAEIEHRAMLEQARGEAAAQATDQMRASYQQAREQQHERTLLPRLRRLARARRMAAQLHAGEEPGAVGSAGAAFRQRYDRHPVDA</sequence>
<feature type="region of interest" description="Disordered" evidence="1">
    <location>
        <begin position="626"/>
        <end position="646"/>
    </location>
</feature>